<dbReference type="Proteomes" id="UP000823775">
    <property type="component" value="Unassembled WGS sequence"/>
</dbReference>
<feature type="region of interest" description="Disordered" evidence="3">
    <location>
        <begin position="454"/>
        <end position="528"/>
    </location>
</feature>
<name>A0ABS8Y555_DATST</name>
<dbReference type="PANTHER" id="PTHR31625">
    <property type="match status" value="1"/>
</dbReference>
<dbReference type="InterPro" id="IPR023213">
    <property type="entry name" value="CAT-like_dom_sf"/>
</dbReference>
<evidence type="ECO:0000256" key="3">
    <source>
        <dbReference type="SAM" id="MobiDB-lite"/>
    </source>
</evidence>
<dbReference type="Pfam" id="PF02458">
    <property type="entry name" value="Transferase"/>
    <property type="match status" value="1"/>
</dbReference>
<gene>
    <name evidence="4" type="primary">MAT1_2</name>
    <name evidence="4" type="ORF">HAX54_021385</name>
</gene>
<reference evidence="4 5" key="1">
    <citation type="journal article" date="2021" name="BMC Genomics">
        <title>Datura genome reveals duplications of psychoactive alkaloid biosynthetic genes and high mutation rate following tissue culture.</title>
        <authorList>
            <person name="Rajewski A."/>
            <person name="Carter-House D."/>
            <person name="Stajich J."/>
            <person name="Litt A."/>
        </authorList>
    </citation>
    <scope>NUCLEOTIDE SEQUENCE [LARGE SCALE GENOMIC DNA]</scope>
    <source>
        <strain evidence="4">AR-01</strain>
    </source>
</reference>
<sequence>MQRIQFYKLPISKPDFIQTIIPTLKNSLSLALKHYIPLAGNVVCPLNSEGYPELRYVTGDSVSVIFSESNMDFNCLIGNHPRNAKDFYPFVPQIAEAKRAQGVVLAPLLAIKVTLFPSYGISIGFTHHHVVGDGASIAGFQKTWALLNKFGGNEQFLADGLIPFYDRSLIKDPHGQGVSIWDDMKHKLDMSTIIVTPPPPDKVRGTFIIGWDDITRLKKLILSRRSNLTHITSFTVTCAYVWTCLIKSDVVTGEEIDENRTEFFLCVADCRSRLNPPLPQSYFGNCLVSVITKASRVNLTRKEGFTIAAELIGETIQKRMKDEEWIVKCECIRELRNVDLNLTLSVSGSPKLDLCAVDFGWGRPEKVEFLSIDNAKGVSMSVSKYKDSDKDLEVGLSLPKTQMSAFAAIFTHGLSFLAMKKDKELKLREVNEKKNKKLSTTRILRESTIRVIQKMRKSKAKEKNTRRSVKTTGRVRNKKEGQKVTENRQEKQKDTQQNNYTKMKEQHQNVKDPNDKGFQRQLTHETTK</sequence>
<protein>
    <submittedName>
        <fullName evidence="4">CDK-activating kinase assembly factor mat1</fullName>
    </submittedName>
</protein>
<evidence type="ECO:0000256" key="2">
    <source>
        <dbReference type="ARBA" id="ARBA00023315"/>
    </source>
</evidence>
<dbReference type="GO" id="GO:0016301">
    <property type="term" value="F:kinase activity"/>
    <property type="evidence" value="ECO:0007669"/>
    <property type="project" value="UniProtKB-KW"/>
</dbReference>
<keyword evidence="4" id="KW-0418">Kinase</keyword>
<feature type="compositionally biased region" description="Basic and acidic residues" evidence="3">
    <location>
        <begin position="502"/>
        <end position="528"/>
    </location>
</feature>
<dbReference type="InterPro" id="IPR051504">
    <property type="entry name" value="Plant_metabolite_acyltrans"/>
</dbReference>
<dbReference type="Gene3D" id="3.30.559.10">
    <property type="entry name" value="Chloramphenicol acetyltransferase-like domain"/>
    <property type="match status" value="2"/>
</dbReference>
<feature type="compositionally biased region" description="Basic and acidic residues" evidence="3">
    <location>
        <begin position="478"/>
        <end position="494"/>
    </location>
</feature>
<proteinExistence type="predicted"/>
<dbReference type="EMBL" id="JACEIK010025724">
    <property type="protein sequence ID" value="MCE5166532.1"/>
    <property type="molecule type" value="Genomic_DNA"/>
</dbReference>
<organism evidence="4 5">
    <name type="scientific">Datura stramonium</name>
    <name type="common">Jimsonweed</name>
    <name type="synonym">Common thornapple</name>
    <dbReference type="NCBI Taxonomy" id="4076"/>
    <lineage>
        <taxon>Eukaryota</taxon>
        <taxon>Viridiplantae</taxon>
        <taxon>Streptophyta</taxon>
        <taxon>Embryophyta</taxon>
        <taxon>Tracheophyta</taxon>
        <taxon>Spermatophyta</taxon>
        <taxon>Magnoliopsida</taxon>
        <taxon>eudicotyledons</taxon>
        <taxon>Gunneridae</taxon>
        <taxon>Pentapetalae</taxon>
        <taxon>asterids</taxon>
        <taxon>lamiids</taxon>
        <taxon>Solanales</taxon>
        <taxon>Solanaceae</taxon>
        <taxon>Solanoideae</taxon>
        <taxon>Datureae</taxon>
        <taxon>Datura</taxon>
    </lineage>
</organism>
<feature type="compositionally biased region" description="Basic residues" evidence="3">
    <location>
        <begin position="454"/>
        <end position="477"/>
    </location>
</feature>
<accession>A0ABS8Y555</accession>
<keyword evidence="2" id="KW-0012">Acyltransferase</keyword>
<evidence type="ECO:0000313" key="4">
    <source>
        <dbReference type="EMBL" id="MCE5166532.1"/>
    </source>
</evidence>
<evidence type="ECO:0000256" key="1">
    <source>
        <dbReference type="ARBA" id="ARBA00022679"/>
    </source>
</evidence>
<keyword evidence="1" id="KW-0808">Transferase</keyword>
<evidence type="ECO:0000313" key="5">
    <source>
        <dbReference type="Proteomes" id="UP000823775"/>
    </source>
</evidence>
<comment type="caution">
    <text evidence="4">The sequence shown here is derived from an EMBL/GenBank/DDBJ whole genome shotgun (WGS) entry which is preliminary data.</text>
</comment>
<keyword evidence="5" id="KW-1185">Reference proteome</keyword>